<comment type="catalytic activity">
    <reaction evidence="1">
        <text>(6S)-5-methyl-5,6,7,8-tetrahydrofolate + L-homocysteine = (6S)-5,6,7,8-tetrahydrofolate + L-methionine</text>
        <dbReference type="Rhea" id="RHEA:11172"/>
        <dbReference type="ChEBI" id="CHEBI:18608"/>
        <dbReference type="ChEBI" id="CHEBI:57453"/>
        <dbReference type="ChEBI" id="CHEBI:57844"/>
        <dbReference type="ChEBI" id="CHEBI:58199"/>
        <dbReference type="EC" id="2.1.1.13"/>
    </reaction>
</comment>
<evidence type="ECO:0000256" key="13">
    <source>
        <dbReference type="ARBA" id="ARBA00022723"/>
    </source>
</evidence>
<evidence type="ECO:0000256" key="19">
    <source>
        <dbReference type="PROSITE-ProRule" id="PRU00333"/>
    </source>
</evidence>
<protein>
    <recommendedName>
        <fullName evidence="7">Methionine synthase</fullName>
        <ecNumber evidence="6">2.1.1.13</ecNumber>
    </recommendedName>
    <alternativeName>
        <fullName evidence="18">5-methyltetrahydrofolate--homocysteine methyltransferase</fullName>
    </alternativeName>
</protein>
<dbReference type="SUPFAM" id="SSF47644">
    <property type="entry name" value="Methionine synthase domain"/>
    <property type="match status" value="1"/>
</dbReference>
<feature type="binding site" evidence="19">
    <location>
        <position position="216"/>
    </location>
    <ligand>
        <name>Zn(2+)</name>
        <dbReference type="ChEBI" id="CHEBI:29105"/>
    </ligand>
</feature>
<dbReference type="SMART" id="SM01018">
    <property type="entry name" value="B12-binding_2"/>
    <property type="match status" value="1"/>
</dbReference>
<evidence type="ECO:0000256" key="16">
    <source>
        <dbReference type="ARBA" id="ARBA00023285"/>
    </source>
</evidence>
<evidence type="ECO:0000256" key="4">
    <source>
        <dbReference type="ARBA" id="ARBA00005178"/>
    </source>
</evidence>
<evidence type="ECO:0000256" key="15">
    <source>
        <dbReference type="ARBA" id="ARBA00023167"/>
    </source>
</evidence>
<evidence type="ECO:0000259" key="23">
    <source>
        <dbReference type="PROSITE" id="PS51337"/>
    </source>
</evidence>
<dbReference type="PROSITE" id="PS50972">
    <property type="entry name" value="PTERIN_BINDING"/>
    <property type="match status" value="1"/>
</dbReference>
<accession>A0AAE5X9Y9</accession>
<dbReference type="InterPro" id="IPR050554">
    <property type="entry name" value="Met_Synthase/Corrinoid"/>
</dbReference>
<dbReference type="Gene3D" id="3.20.20.330">
    <property type="entry name" value="Homocysteine-binding-like domain"/>
    <property type="match status" value="1"/>
</dbReference>
<dbReference type="InterPro" id="IPR036724">
    <property type="entry name" value="Cobalamin-bd_sf"/>
</dbReference>
<dbReference type="Gene3D" id="1.10.1240.10">
    <property type="entry name" value="Methionine synthase domain"/>
    <property type="match status" value="1"/>
</dbReference>
<evidence type="ECO:0000256" key="8">
    <source>
        <dbReference type="ARBA" id="ARBA00022603"/>
    </source>
</evidence>
<comment type="similarity">
    <text evidence="5">Belongs to the vitamin-B12 dependent methionine synthase family.</text>
</comment>
<dbReference type="InterPro" id="IPR000489">
    <property type="entry name" value="Pterin-binding_dom"/>
</dbReference>
<dbReference type="InterPro" id="IPR036594">
    <property type="entry name" value="Meth_synthase_dom"/>
</dbReference>
<comment type="cofactor">
    <cofactor evidence="2 19">
        <name>Zn(2+)</name>
        <dbReference type="ChEBI" id="CHEBI:29105"/>
    </cofactor>
</comment>
<comment type="function">
    <text evidence="17">Catalyzes the transfer of a methyl group from methyl-cobalamin to homocysteine, yielding enzyme-bound cob(I)alamin and methionine. Subsequently, remethylates the cofactor using methyltetrahydrofolate.</text>
</comment>
<keyword evidence="13 19" id="KW-0479">Metal-binding</keyword>
<evidence type="ECO:0000256" key="12">
    <source>
        <dbReference type="ARBA" id="ARBA00022691"/>
    </source>
</evidence>
<evidence type="ECO:0000313" key="24">
    <source>
        <dbReference type="EMBL" id="QAV32702.1"/>
    </source>
</evidence>
<feature type="binding site" evidence="19">
    <location>
        <position position="282"/>
    </location>
    <ligand>
        <name>Zn(2+)</name>
        <dbReference type="ChEBI" id="CHEBI:29105"/>
    </ligand>
</feature>
<dbReference type="SUPFAM" id="SSF51717">
    <property type="entry name" value="Dihydropteroate synthetase-like"/>
    <property type="match status" value="1"/>
</dbReference>
<feature type="domain" description="B12-binding" evidence="22">
    <location>
        <begin position="662"/>
        <end position="784"/>
    </location>
</feature>
<dbReference type="Pfam" id="PF02310">
    <property type="entry name" value="B12-binding"/>
    <property type="match status" value="1"/>
</dbReference>
<dbReference type="GO" id="GO:0050667">
    <property type="term" value="P:homocysteine metabolic process"/>
    <property type="evidence" value="ECO:0007669"/>
    <property type="project" value="TreeGrafter"/>
</dbReference>
<dbReference type="InterPro" id="IPR006158">
    <property type="entry name" value="Cobalamin-bd"/>
</dbReference>
<reference evidence="24 25" key="1">
    <citation type="submission" date="2018-01" db="EMBL/GenBank/DDBJ databases">
        <title>The whole genome sequencing and assembly of Fervidobacterium changbaicum CBS-1 strain.</title>
        <authorList>
            <person name="Kim J.-Y."/>
            <person name="Park M.-K."/>
            <person name="Yi H."/>
            <person name="Bahn Y.-S."/>
            <person name="Kim J.F."/>
            <person name="Lee D.-W."/>
        </authorList>
    </citation>
    <scope>NUCLEOTIDE SEQUENCE [LARGE SCALE GENOMIC DNA]</scope>
    <source>
        <strain evidence="24 25">CBS-1</strain>
    </source>
</reference>
<keyword evidence="9" id="KW-0028">Amino-acid biosynthesis</keyword>
<dbReference type="InterPro" id="IPR003726">
    <property type="entry name" value="HCY_dom"/>
</dbReference>
<dbReference type="InterPro" id="IPR003759">
    <property type="entry name" value="Cbl-bd_cap"/>
</dbReference>
<dbReference type="InterPro" id="IPR011005">
    <property type="entry name" value="Dihydropteroate_synth-like_sf"/>
</dbReference>
<dbReference type="GO" id="GO:0032259">
    <property type="term" value="P:methylation"/>
    <property type="evidence" value="ECO:0007669"/>
    <property type="project" value="UniProtKB-KW"/>
</dbReference>
<dbReference type="PROSITE" id="PS50970">
    <property type="entry name" value="HCY"/>
    <property type="match status" value="1"/>
</dbReference>
<comment type="pathway">
    <text evidence="4">Amino-acid biosynthesis; L-methionine biosynthesis via de novo pathway; L-methionine from L-homocysteine (MetH route): step 1/1.</text>
</comment>
<evidence type="ECO:0000259" key="22">
    <source>
        <dbReference type="PROSITE" id="PS51332"/>
    </source>
</evidence>
<dbReference type="Pfam" id="PF00809">
    <property type="entry name" value="Pterin_bind"/>
    <property type="match status" value="1"/>
</dbReference>
<feature type="domain" description="Pterin-binding" evidence="21">
    <location>
        <begin position="325"/>
        <end position="567"/>
    </location>
</feature>
<dbReference type="RefSeq" id="WP_090223322.1">
    <property type="nucleotide sequence ID" value="NZ_CP026721.1"/>
</dbReference>
<feature type="domain" description="Hcy-binding" evidence="20">
    <location>
        <begin position="6"/>
        <end position="297"/>
    </location>
</feature>
<gene>
    <name evidence="24" type="ORF">CBS1_02335</name>
</gene>
<dbReference type="EC" id="2.1.1.13" evidence="6"/>
<evidence type="ECO:0000256" key="11">
    <source>
        <dbReference type="ARBA" id="ARBA00022679"/>
    </source>
</evidence>
<keyword evidence="16" id="KW-0170">Cobalt</keyword>
<evidence type="ECO:0000256" key="5">
    <source>
        <dbReference type="ARBA" id="ARBA00010398"/>
    </source>
</evidence>
<keyword evidence="14 19" id="KW-0862">Zinc</keyword>
<name>A0AAE5X9Y9_9BACT</name>
<dbReference type="Pfam" id="PF02574">
    <property type="entry name" value="S-methyl_trans"/>
    <property type="match status" value="1"/>
</dbReference>
<dbReference type="AlphaFoldDB" id="A0AAE5X9Y9"/>
<evidence type="ECO:0000256" key="6">
    <source>
        <dbReference type="ARBA" id="ARBA00012032"/>
    </source>
</evidence>
<organism evidence="24 25">
    <name type="scientific">Fervidobacterium changbaicum</name>
    <dbReference type="NCBI Taxonomy" id="310769"/>
    <lineage>
        <taxon>Bacteria</taxon>
        <taxon>Thermotogati</taxon>
        <taxon>Thermotogota</taxon>
        <taxon>Thermotogae</taxon>
        <taxon>Thermotogales</taxon>
        <taxon>Fervidobacteriaceae</taxon>
        <taxon>Fervidobacterium</taxon>
    </lineage>
</organism>
<dbReference type="GO" id="GO:0046872">
    <property type="term" value="F:metal ion binding"/>
    <property type="evidence" value="ECO:0007669"/>
    <property type="project" value="UniProtKB-KW"/>
</dbReference>
<evidence type="ECO:0000256" key="9">
    <source>
        <dbReference type="ARBA" id="ARBA00022605"/>
    </source>
</evidence>
<keyword evidence="12" id="KW-0949">S-adenosyl-L-methionine</keyword>
<dbReference type="SUPFAM" id="SSF82282">
    <property type="entry name" value="Homocysteine S-methyltransferase"/>
    <property type="match status" value="1"/>
</dbReference>
<dbReference type="Gene3D" id="3.40.50.280">
    <property type="entry name" value="Cobalamin-binding domain"/>
    <property type="match status" value="1"/>
</dbReference>
<dbReference type="GO" id="GO:0008705">
    <property type="term" value="F:methionine synthase activity"/>
    <property type="evidence" value="ECO:0007669"/>
    <property type="project" value="UniProtKB-EC"/>
</dbReference>
<dbReference type="Gene3D" id="3.20.20.20">
    <property type="entry name" value="Dihydropteroate synthase-like"/>
    <property type="match status" value="1"/>
</dbReference>
<evidence type="ECO:0000256" key="7">
    <source>
        <dbReference type="ARBA" id="ARBA00013998"/>
    </source>
</evidence>
<dbReference type="SUPFAM" id="SSF52242">
    <property type="entry name" value="Cobalamin (vitamin B12)-binding domain"/>
    <property type="match status" value="1"/>
</dbReference>
<keyword evidence="10" id="KW-0846">Cobalamin</keyword>
<dbReference type="InterPro" id="IPR036589">
    <property type="entry name" value="HCY_dom_sf"/>
</dbReference>
<keyword evidence="15" id="KW-0486">Methionine biosynthesis</keyword>
<comment type="cofactor">
    <cofactor evidence="3">
        <name>methylcob(III)alamin</name>
        <dbReference type="ChEBI" id="CHEBI:28115"/>
    </cofactor>
</comment>
<dbReference type="GO" id="GO:0005829">
    <property type="term" value="C:cytosol"/>
    <property type="evidence" value="ECO:0007669"/>
    <property type="project" value="TreeGrafter"/>
</dbReference>
<dbReference type="EMBL" id="CP026721">
    <property type="protein sequence ID" value="QAV32702.1"/>
    <property type="molecule type" value="Genomic_DNA"/>
</dbReference>
<dbReference type="PANTHER" id="PTHR45833:SF1">
    <property type="entry name" value="METHIONINE SYNTHASE"/>
    <property type="match status" value="1"/>
</dbReference>
<evidence type="ECO:0000256" key="1">
    <source>
        <dbReference type="ARBA" id="ARBA00001700"/>
    </source>
</evidence>
<feature type="domain" description="B12-binding N-terminal" evidence="23">
    <location>
        <begin position="569"/>
        <end position="662"/>
    </location>
</feature>
<evidence type="ECO:0000256" key="17">
    <source>
        <dbReference type="ARBA" id="ARBA00025552"/>
    </source>
</evidence>
<dbReference type="PANTHER" id="PTHR45833">
    <property type="entry name" value="METHIONINE SYNTHASE"/>
    <property type="match status" value="1"/>
</dbReference>
<evidence type="ECO:0000256" key="10">
    <source>
        <dbReference type="ARBA" id="ARBA00022628"/>
    </source>
</evidence>
<dbReference type="Pfam" id="PF02607">
    <property type="entry name" value="B12-binding_2"/>
    <property type="match status" value="1"/>
</dbReference>
<evidence type="ECO:0000256" key="18">
    <source>
        <dbReference type="ARBA" id="ARBA00031040"/>
    </source>
</evidence>
<feature type="binding site" evidence="19">
    <location>
        <position position="283"/>
    </location>
    <ligand>
        <name>Zn(2+)</name>
        <dbReference type="ChEBI" id="CHEBI:29105"/>
    </ligand>
</feature>
<keyword evidence="8 19" id="KW-0489">Methyltransferase</keyword>
<sequence length="784" mass="86717">MSNLTRQQFSELLSQRVLFLDGAYGTELFKRGYIKNREPIELLNITNPDAVLSLQTDYVNAGVDFLLTNTFSANRHKLMKLGYDQYFGEINRAAVKIAKEAAKTSDKPVYVLGDISSVGEMIEPLGELKSKYVYNIFEEQVEALVEAGVDGIIIETMSDIKEAKLAYLAAREVAPNLPILVSMTFEENSVAVTGTSLELYVALFNDLDVDAIGINCTLTPDKMVPLVRKLAGLSKKPIFAEPNAGKPVLSSDGRLTYKTTPEEFTVYVEDYVELGANIVGGCCGTGPEHIKYMVQHIGLKKPKTRKINQLDVITSRVHMFNVEPFLIVGERINASAKKKLHNEIREFNFEHVLKLAKSQEQEGAHAIDLNFGIESVLLEEHFSKVIVELDRIVSIPISFDIQHNEFLESALIEYPGRPLINSSKALPEELDKKVKLLKKYGGLLVVLAMGKEIPKTAEERYELGRRAIEYLEIQGIDRSRIFVDPLVLPIGANQDYSVTLDTIRMLSNDGIRTILGLSNFSFGMPNRDELNASFLALAMHSGLSAAILNTSEELTMRILRGMKRILGKEGSKFGEEIKSSELVSLLLRGNINEAEKYVLSFLDTLTPLEIIQTVLAKSMEEIGNLYADNKIYLPHLILAAETSKPIFSKLLSMVAEKDSAILGRILLATVEGDIHDIGKKIVGTVLESAGFQVIDIGKDVPAEVILQKVKELNPDIVGLSAMMTTTVSQVGQVVKTLRENGVSTPIIAGGASMNEELAQRFGSYYAKDAQEAVKLCKRILNIDK</sequence>
<dbReference type="PROSITE" id="PS51337">
    <property type="entry name" value="B12_BINDING_NTER"/>
    <property type="match status" value="1"/>
</dbReference>
<evidence type="ECO:0000256" key="3">
    <source>
        <dbReference type="ARBA" id="ARBA00001956"/>
    </source>
</evidence>
<evidence type="ECO:0000259" key="21">
    <source>
        <dbReference type="PROSITE" id="PS50972"/>
    </source>
</evidence>
<dbReference type="Proteomes" id="UP000288947">
    <property type="component" value="Chromosome"/>
</dbReference>
<keyword evidence="11 19" id="KW-0808">Transferase</keyword>
<dbReference type="GO" id="GO:0046653">
    <property type="term" value="P:tetrahydrofolate metabolic process"/>
    <property type="evidence" value="ECO:0007669"/>
    <property type="project" value="TreeGrafter"/>
</dbReference>
<evidence type="ECO:0000256" key="14">
    <source>
        <dbReference type="ARBA" id="ARBA00022833"/>
    </source>
</evidence>
<keyword evidence="25" id="KW-1185">Reference proteome</keyword>
<dbReference type="GO" id="GO:0031419">
    <property type="term" value="F:cobalamin binding"/>
    <property type="evidence" value="ECO:0007669"/>
    <property type="project" value="UniProtKB-KW"/>
</dbReference>
<proteinExistence type="inferred from homology"/>
<evidence type="ECO:0000259" key="20">
    <source>
        <dbReference type="PROSITE" id="PS50970"/>
    </source>
</evidence>
<evidence type="ECO:0000256" key="2">
    <source>
        <dbReference type="ARBA" id="ARBA00001947"/>
    </source>
</evidence>
<evidence type="ECO:0000313" key="25">
    <source>
        <dbReference type="Proteomes" id="UP000288947"/>
    </source>
</evidence>
<dbReference type="PROSITE" id="PS51332">
    <property type="entry name" value="B12_BINDING"/>
    <property type="match status" value="1"/>
</dbReference>